<proteinExistence type="predicted"/>
<accession>A0A7W3XQY4</accession>
<dbReference type="RefSeq" id="WP_182535030.1">
    <property type="nucleotide sequence ID" value="NZ_JACJIP010000007.1"/>
</dbReference>
<comment type="caution">
    <text evidence="1">The sequence shown here is derived from an EMBL/GenBank/DDBJ whole genome shotgun (WGS) entry which is preliminary data.</text>
</comment>
<dbReference type="Proteomes" id="UP000567067">
    <property type="component" value="Unassembled WGS sequence"/>
</dbReference>
<evidence type="ECO:0000313" key="1">
    <source>
        <dbReference type="EMBL" id="MBA9085097.1"/>
    </source>
</evidence>
<gene>
    <name evidence="1" type="ORF">FHR92_001559</name>
</gene>
<reference evidence="1 2" key="1">
    <citation type="submission" date="2020-08" db="EMBL/GenBank/DDBJ databases">
        <title>Genomic Encyclopedia of Type Strains, Phase III (KMG-III): the genomes of soil and plant-associated and newly described type strains.</title>
        <authorList>
            <person name="Whitman W."/>
        </authorList>
    </citation>
    <scope>NUCLEOTIDE SEQUENCE [LARGE SCALE GENOMIC DNA]</scope>
    <source>
        <strain evidence="1 2">CECT 8693</strain>
    </source>
</reference>
<organism evidence="1 2">
    <name type="scientific">Fontibacillus solani</name>
    <dbReference type="NCBI Taxonomy" id="1572857"/>
    <lineage>
        <taxon>Bacteria</taxon>
        <taxon>Bacillati</taxon>
        <taxon>Bacillota</taxon>
        <taxon>Bacilli</taxon>
        <taxon>Bacillales</taxon>
        <taxon>Paenibacillaceae</taxon>
        <taxon>Fontibacillus</taxon>
    </lineage>
</organism>
<evidence type="ECO:0000313" key="2">
    <source>
        <dbReference type="Proteomes" id="UP000567067"/>
    </source>
</evidence>
<keyword evidence="2" id="KW-1185">Reference proteome</keyword>
<dbReference type="AlphaFoldDB" id="A0A7W3XQY4"/>
<name>A0A7W3XQY4_9BACL</name>
<protein>
    <submittedName>
        <fullName evidence="1">Uncharacterized protein</fullName>
    </submittedName>
</protein>
<sequence>MKMRLLGARELDFKANDGSQVKGMQLFVAYTAENVVGEMSDKLFIRDGVDLPQFKVGEAIEVAFNNRGKVESVKPAAKQASQ</sequence>
<dbReference type="EMBL" id="JACJIP010000007">
    <property type="protein sequence ID" value="MBA9085097.1"/>
    <property type="molecule type" value="Genomic_DNA"/>
</dbReference>